<dbReference type="InterPro" id="IPR002155">
    <property type="entry name" value="Thiolase"/>
</dbReference>
<evidence type="ECO:0000313" key="11">
    <source>
        <dbReference type="Proteomes" id="UP001320326"/>
    </source>
</evidence>
<dbReference type="GO" id="GO:0005737">
    <property type="term" value="C:cytoplasm"/>
    <property type="evidence" value="ECO:0007669"/>
    <property type="project" value="UniProtKB-ARBA"/>
</dbReference>
<feature type="active site" description="Proton acceptor" evidence="6">
    <location>
        <position position="385"/>
    </location>
</feature>
<feature type="domain" description="Thiolase N-terminal" evidence="8">
    <location>
        <begin position="9"/>
        <end position="268"/>
    </location>
</feature>
<dbReference type="Pfam" id="PF02803">
    <property type="entry name" value="Thiolase_C"/>
    <property type="match status" value="1"/>
</dbReference>
<reference evidence="10 11" key="1">
    <citation type="journal article" date="2022" name="Int. J. Syst. Evol. Microbiol.">
        <title>&lt;i&gt;Sideroxyarcus emersonii&lt;/i&gt; gen. nov. sp. nov., a neutrophilic, microaerobic iron- and thiosulfate-oxidizing bacterium isolated from iron-rich wetland sediment.</title>
        <authorList>
            <person name="Kato S."/>
            <person name="Itoh T."/>
            <person name="Iino T."/>
            <person name="Ohkuma M."/>
        </authorList>
    </citation>
    <scope>NUCLEOTIDE SEQUENCE [LARGE SCALE GENOMIC DNA]</scope>
    <source>
        <strain evidence="10 11">MIZ01</strain>
    </source>
</reference>
<sequence>MSKQVQEAYIVAATRTPVGKAPRGMFRNTRPDDLLAHVLKSVLAQAPSLDPASVGDVIVGCAMPEAEQGMNVARIALLLAGLPNTVPGMTVNRFCSSGVQAVALAADRIRLGEADVMIAAGTESMSMVPMMGNKVAFNPAIFENNEHYGIAYGMGLTAEKVAERWKVSREAQDAFALQSHLRAIAAINNGEFEDEITPYRITDNVPDMATREVKIKVREVSQDEGPRADTSLEALGKLKTVFMQKGSVTAGNSSQMSDGAGAVLLCSEAALKRYNLTPIGKFLGFSVAGVPPEIMGIGPKEAIPRVLKQVGLSLGDMGWIELNEAFAAQSLAVINDVGLDPDIVNPLGGAIALGHPLGATGAIRTATLLHGLRRRKQKYGMVTMCIGTGMGAAGVFEAL</sequence>
<dbReference type="PIRSF" id="PIRSF000429">
    <property type="entry name" value="Ac-CoA_Ac_transf"/>
    <property type="match status" value="1"/>
</dbReference>
<dbReference type="InterPro" id="IPR020610">
    <property type="entry name" value="Thiolase_AS"/>
</dbReference>
<evidence type="ECO:0000256" key="1">
    <source>
        <dbReference type="ARBA" id="ARBA00005189"/>
    </source>
</evidence>
<keyword evidence="3 7" id="KW-0808">Transferase</keyword>
<dbReference type="PANTHER" id="PTHR43853">
    <property type="entry name" value="3-KETOACYL-COA THIOLASE, PEROXISOMAL"/>
    <property type="match status" value="1"/>
</dbReference>
<evidence type="ECO:0000256" key="6">
    <source>
        <dbReference type="PIRSR" id="PIRSR000429-1"/>
    </source>
</evidence>
<dbReference type="Gene3D" id="3.40.47.10">
    <property type="match status" value="1"/>
</dbReference>
<feature type="active site" description="Acyl-thioester intermediate" evidence="6">
    <location>
        <position position="95"/>
    </location>
</feature>
<comment type="pathway">
    <text evidence="1">Lipid metabolism.</text>
</comment>
<dbReference type="InterPro" id="IPR016039">
    <property type="entry name" value="Thiolase-like"/>
</dbReference>
<dbReference type="GO" id="GO:0010124">
    <property type="term" value="P:phenylacetate catabolic process"/>
    <property type="evidence" value="ECO:0007669"/>
    <property type="project" value="TreeGrafter"/>
</dbReference>
<evidence type="ECO:0000256" key="4">
    <source>
        <dbReference type="ARBA" id="ARBA00023315"/>
    </source>
</evidence>
<dbReference type="NCBIfam" id="NF006553">
    <property type="entry name" value="PRK09052.1"/>
    <property type="match status" value="1"/>
</dbReference>
<evidence type="ECO:0000259" key="8">
    <source>
        <dbReference type="Pfam" id="PF00108"/>
    </source>
</evidence>
<name>A0AAN1XAR5_9PROT</name>
<dbReference type="PROSITE" id="PS00099">
    <property type="entry name" value="THIOLASE_3"/>
    <property type="match status" value="1"/>
</dbReference>
<dbReference type="GO" id="GO:0006635">
    <property type="term" value="P:fatty acid beta-oxidation"/>
    <property type="evidence" value="ECO:0007669"/>
    <property type="project" value="TreeGrafter"/>
</dbReference>
<dbReference type="InterPro" id="IPR020617">
    <property type="entry name" value="Thiolase_C"/>
</dbReference>
<dbReference type="InterPro" id="IPR020613">
    <property type="entry name" value="Thiolase_CS"/>
</dbReference>
<dbReference type="InterPro" id="IPR050215">
    <property type="entry name" value="Thiolase-like_sf_Thiolase"/>
</dbReference>
<dbReference type="PROSITE" id="PS00737">
    <property type="entry name" value="THIOLASE_2"/>
    <property type="match status" value="1"/>
</dbReference>
<keyword evidence="11" id="KW-1185">Reference proteome</keyword>
<evidence type="ECO:0000256" key="3">
    <source>
        <dbReference type="ARBA" id="ARBA00022679"/>
    </source>
</evidence>
<evidence type="ECO:0000313" key="10">
    <source>
        <dbReference type="EMBL" id="BCK87826.1"/>
    </source>
</evidence>
<dbReference type="PROSITE" id="PS00098">
    <property type="entry name" value="THIOLASE_1"/>
    <property type="match status" value="1"/>
</dbReference>
<protein>
    <recommendedName>
        <fullName evidence="5">acetyl-CoA C-acyltransferase</fullName>
        <ecNumber evidence="5">2.3.1.16</ecNumber>
    </recommendedName>
</protein>
<dbReference type="AlphaFoldDB" id="A0AAN1XAR5"/>
<dbReference type="EC" id="2.3.1.16" evidence="5"/>
<dbReference type="InterPro" id="IPR020616">
    <property type="entry name" value="Thiolase_N"/>
</dbReference>
<dbReference type="RefSeq" id="WP_237246387.1">
    <property type="nucleotide sequence ID" value="NZ_AP023423.1"/>
</dbReference>
<dbReference type="SUPFAM" id="SSF53901">
    <property type="entry name" value="Thiolase-like"/>
    <property type="match status" value="2"/>
</dbReference>
<evidence type="ECO:0000259" key="9">
    <source>
        <dbReference type="Pfam" id="PF02803"/>
    </source>
</evidence>
<evidence type="ECO:0000256" key="7">
    <source>
        <dbReference type="RuleBase" id="RU003557"/>
    </source>
</evidence>
<dbReference type="PANTHER" id="PTHR43853:SF21">
    <property type="entry name" value="STEROID 3-KETOACYL-COA THIOLASE"/>
    <property type="match status" value="1"/>
</dbReference>
<dbReference type="FunFam" id="3.40.47.10:FF:000010">
    <property type="entry name" value="Acetyl-CoA acetyltransferase (Thiolase)"/>
    <property type="match status" value="1"/>
</dbReference>
<dbReference type="GO" id="GO:0003988">
    <property type="term" value="F:acetyl-CoA C-acyltransferase activity"/>
    <property type="evidence" value="ECO:0007669"/>
    <property type="project" value="UniProtKB-EC"/>
</dbReference>
<gene>
    <name evidence="10" type="ORF">MIZ01_1623</name>
</gene>
<accession>A0AAN1XAR5</accession>
<organism evidence="10 11">
    <name type="scientific">Sideroxyarcus emersonii</name>
    <dbReference type="NCBI Taxonomy" id="2764705"/>
    <lineage>
        <taxon>Bacteria</taxon>
        <taxon>Pseudomonadati</taxon>
        <taxon>Pseudomonadota</taxon>
        <taxon>Betaproteobacteria</taxon>
        <taxon>Nitrosomonadales</taxon>
        <taxon>Gallionellaceae</taxon>
        <taxon>Sideroxyarcus</taxon>
    </lineage>
</organism>
<evidence type="ECO:0000256" key="5">
    <source>
        <dbReference type="ARBA" id="ARBA00024073"/>
    </source>
</evidence>
<dbReference type="NCBIfam" id="TIGR01930">
    <property type="entry name" value="AcCoA-C-Actrans"/>
    <property type="match status" value="1"/>
</dbReference>
<keyword evidence="4 7" id="KW-0012">Acyltransferase</keyword>
<dbReference type="CDD" id="cd00751">
    <property type="entry name" value="thiolase"/>
    <property type="match status" value="1"/>
</dbReference>
<dbReference type="InterPro" id="IPR020615">
    <property type="entry name" value="Thiolase_acyl_enz_int_AS"/>
</dbReference>
<comment type="similarity">
    <text evidence="2 7">Belongs to the thiolase-like superfamily. Thiolase family.</text>
</comment>
<evidence type="ECO:0000256" key="2">
    <source>
        <dbReference type="ARBA" id="ARBA00010982"/>
    </source>
</evidence>
<feature type="domain" description="Thiolase C-terminal" evidence="9">
    <location>
        <begin position="277"/>
        <end position="397"/>
    </location>
</feature>
<feature type="active site" description="Proton acceptor" evidence="6">
    <location>
        <position position="355"/>
    </location>
</feature>
<proteinExistence type="inferred from homology"/>
<dbReference type="Proteomes" id="UP001320326">
    <property type="component" value="Chromosome"/>
</dbReference>
<dbReference type="Pfam" id="PF00108">
    <property type="entry name" value="Thiolase_N"/>
    <property type="match status" value="1"/>
</dbReference>
<dbReference type="EMBL" id="AP023423">
    <property type="protein sequence ID" value="BCK87826.1"/>
    <property type="molecule type" value="Genomic_DNA"/>
</dbReference>
<dbReference type="KEGG" id="seme:MIZ01_1623"/>